<dbReference type="Gene3D" id="3.90.220.20">
    <property type="entry name" value="DNA methylase specificity domains"/>
    <property type="match status" value="1"/>
</dbReference>
<dbReference type="GO" id="GO:0003677">
    <property type="term" value="F:DNA binding"/>
    <property type="evidence" value="ECO:0007669"/>
    <property type="project" value="UniProtKB-KW"/>
</dbReference>
<dbReference type="Pfam" id="PF01420">
    <property type="entry name" value="Methylase_S"/>
    <property type="match status" value="1"/>
</dbReference>
<evidence type="ECO:0000313" key="6">
    <source>
        <dbReference type="Proteomes" id="UP000184322"/>
    </source>
</evidence>
<evidence type="ECO:0000313" key="5">
    <source>
        <dbReference type="EMBL" id="APJ38838.1"/>
    </source>
</evidence>
<gene>
    <name evidence="5" type="ORF">BLA55_03085</name>
</gene>
<sequence length="171" mass="19904">MKDIFDINRGKSLYTKSYCKLNEGVYPVYSANNNIPLDYRNNYDYDGKYLTCSINGIAGVITVLNDKFSINADRVIFIPKIINLDLEYIKYILEPLLRNITKGRKGLFEKNEFTKLNPEMIKEVEIPIPIENDKISLNIQNNVSQKYKIIDEIKNNLELKILDILNTDIEF</sequence>
<dbReference type="REBASE" id="174247">
    <property type="entry name" value="S.Mpu3596ORF3090P"/>
</dbReference>
<dbReference type="GO" id="GO:0009307">
    <property type="term" value="P:DNA restriction-modification system"/>
    <property type="evidence" value="ECO:0007669"/>
    <property type="project" value="UniProtKB-KW"/>
</dbReference>
<evidence type="ECO:0000259" key="4">
    <source>
        <dbReference type="Pfam" id="PF01420"/>
    </source>
</evidence>
<name>A0A1L4FTB6_9BACT</name>
<organism evidence="5 6">
    <name type="scientific">Mycoplasmopsis pullorum</name>
    <dbReference type="NCBI Taxonomy" id="48003"/>
    <lineage>
        <taxon>Bacteria</taxon>
        <taxon>Bacillati</taxon>
        <taxon>Mycoplasmatota</taxon>
        <taxon>Mycoplasmoidales</taxon>
        <taxon>Metamycoplasmataceae</taxon>
        <taxon>Mycoplasmopsis</taxon>
    </lineage>
</organism>
<dbReference type="KEGG" id="mpul:BLA55_03085"/>
<dbReference type="InterPro" id="IPR000055">
    <property type="entry name" value="Restrct_endonuc_typeI_TRD"/>
</dbReference>
<keyword evidence="2" id="KW-0680">Restriction system</keyword>
<keyword evidence="3" id="KW-0238">DNA-binding</keyword>
<comment type="similarity">
    <text evidence="1">Belongs to the type-I restriction system S methylase family.</text>
</comment>
<dbReference type="AlphaFoldDB" id="A0A1L4FTB6"/>
<evidence type="ECO:0000256" key="2">
    <source>
        <dbReference type="ARBA" id="ARBA00022747"/>
    </source>
</evidence>
<keyword evidence="6" id="KW-1185">Reference proteome</keyword>
<keyword evidence="5" id="KW-0540">Nuclease</keyword>
<feature type="domain" description="Type I restriction modification DNA specificity" evidence="4">
    <location>
        <begin position="2"/>
        <end position="158"/>
    </location>
</feature>
<dbReference type="SUPFAM" id="SSF116734">
    <property type="entry name" value="DNA methylase specificity domain"/>
    <property type="match status" value="1"/>
</dbReference>
<reference evidence="6" key="1">
    <citation type="submission" date="2016-10" db="EMBL/GenBank/DDBJ databases">
        <authorList>
            <person name="Beylefeld A."/>
            <person name="Abolnik C."/>
        </authorList>
    </citation>
    <scope>NUCLEOTIDE SEQUENCE [LARGE SCALE GENOMIC DNA]</scope>
    <source>
        <strain evidence="6">B359_6</strain>
    </source>
</reference>
<keyword evidence="5" id="KW-0255">Endonuclease</keyword>
<dbReference type="Proteomes" id="UP000184322">
    <property type="component" value="Chromosome"/>
</dbReference>
<accession>A0A1L4FTB6</accession>
<dbReference type="GO" id="GO:0004519">
    <property type="term" value="F:endonuclease activity"/>
    <property type="evidence" value="ECO:0007669"/>
    <property type="project" value="UniProtKB-KW"/>
</dbReference>
<protein>
    <submittedName>
        <fullName evidence="5">Restriction endonuclease subunit S</fullName>
    </submittedName>
</protein>
<dbReference type="InterPro" id="IPR044946">
    <property type="entry name" value="Restrct_endonuc_typeI_TRD_sf"/>
</dbReference>
<evidence type="ECO:0000256" key="1">
    <source>
        <dbReference type="ARBA" id="ARBA00010923"/>
    </source>
</evidence>
<keyword evidence="5" id="KW-0378">Hydrolase</keyword>
<dbReference type="STRING" id="48003.BLA55_03085"/>
<proteinExistence type="inferred from homology"/>
<dbReference type="EMBL" id="CP017813">
    <property type="protein sequence ID" value="APJ38838.1"/>
    <property type="molecule type" value="Genomic_DNA"/>
</dbReference>
<evidence type="ECO:0000256" key="3">
    <source>
        <dbReference type="ARBA" id="ARBA00023125"/>
    </source>
</evidence>